<evidence type="ECO:0000256" key="1">
    <source>
        <dbReference type="SAM" id="Phobius"/>
    </source>
</evidence>
<reference evidence="2" key="1">
    <citation type="submission" date="2021-03" db="EMBL/GenBank/DDBJ databases">
        <title>Pengzhenrongella sicca gen. nov., sp. nov., a new member of suborder Micrococcineae isolated from High-Arctic tundra soil.</title>
        <authorList>
            <person name="Peng F."/>
        </authorList>
    </citation>
    <scope>NUCLEOTIDE SEQUENCE</scope>
    <source>
        <strain evidence="2">LRZ-2</strain>
    </source>
</reference>
<feature type="transmembrane region" description="Helical" evidence="1">
    <location>
        <begin position="21"/>
        <end position="44"/>
    </location>
</feature>
<feature type="transmembrane region" description="Helical" evidence="1">
    <location>
        <begin position="140"/>
        <end position="160"/>
    </location>
</feature>
<evidence type="ECO:0000313" key="2">
    <source>
        <dbReference type="EMBL" id="QTE30862.1"/>
    </source>
</evidence>
<dbReference type="KEGG" id="psic:J4E96_08015"/>
<dbReference type="AlphaFoldDB" id="A0A8A4ZFS6"/>
<dbReference type="RefSeq" id="WP_227425239.1">
    <property type="nucleotide sequence ID" value="NZ_CP071868.1"/>
</dbReference>
<feature type="transmembrane region" description="Helical" evidence="1">
    <location>
        <begin position="117"/>
        <end position="134"/>
    </location>
</feature>
<gene>
    <name evidence="2" type="ORF">J4E96_08015</name>
</gene>
<name>A0A8A4ZFS6_9MICO</name>
<keyword evidence="1" id="KW-1133">Transmembrane helix</keyword>
<evidence type="ECO:0000313" key="3">
    <source>
        <dbReference type="Proteomes" id="UP000663937"/>
    </source>
</evidence>
<keyword evidence="1" id="KW-0472">Membrane</keyword>
<keyword evidence="3" id="KW-1185">Reference proteome</keyword>
<dbReference type="EMBL" id="CP071868">
    <property type="protein sequence ID" value="QTE30862.1"/>
    <property type="molecule type" value="Genomic_DNA"/>
</dbReference>
<sequence>MASTPHEGHAIRRDRLETSSIWARCGLVVVIVAPWMLAISPALFDGRSSSGPAIGSLIGVLVGSSLRDRKFLKLSGSARRRVIAVQRSGQRSGDPLLDKIALERLQRAVLGFRSDRIVMPILLAILVAIPVIAAVRDGGWWLLCLLPGAVVAVVLPAPWARLDPRVQRDLLLRTAAS</sequence>
<accession>A0A8A4ZFS6</accession>
<organism evidence="2 3">
    <name type="scientific">Pengzhenrongella sicca</name>
    <dbReference type="NCBI Taxonomy" id="2819238"/>
    <lineage>
        <taxon>Bacteria</taxon>
        <taxon>Bacillati</taxon>
        <taxon>Actinomycetota</taxon>
        <taxon>Actinomycetes</taxon>
        <taxon>Micrococcales</taxon>
        <taxon>Pengzhenrongella</taxon>
    </lineage>
</organism>
<proteinExistence type="predicted"/>
<feature type="transmembrane region" description="Helical" evidence="1">
    <location>
        <begin position="50"/>
        <end position="66"/>
    </location>
</feature>
<protein>
    <submittedName>
        <fullName evidence="2">Uncharacterized protein</fullName>
    </submittedName>
</protein>
<dbReference type="Proteomes" id="UP000663937">
    <property type="component" value="Chromosome"/>
</dbReference>
<keyword evidence="1" id="KW-0812">Transmembrane</keyword>